<sequence>MDIVIKAGQLLLSLSILVILHEFGHFFFAKLFKTRVEKFYLFFDPWFSLFKVKKGDTEYGIGWLPLGGYVKISGMIDESMDKEALKEEPKPYEFRSKPAYQRLLIMIGGVLVNFLLAFFIFWMVLFTWGESYIHVDDAKYGLTYHSMAHDIGLEEGDVVTAVDTFQVKSSSDIVSFILLEDATQLTVKRADSTFVLAIPENFGKNLLDQEVKSLAAIRMPFVVDSVLKGGNAYEAGMKSGDRVVAINGVDAEYYRQATKLLGDNKEKRVTLGLIRNGKRDSVRCLVSKKGTIGVYAEAPSSFFDVTYLKYGFWEALPAGIAKGINTLVGYVKQLKLVFSKEGVKQIGGFGAIGGLFPATWNWQAFWELTGFLSVILAFMNILPIPALDGGHVLFLLYEMVSGRKPSDKFLEYATIAGMVILFSLLIFANGNDIFRAFFK</sequence>
<keyword evidence="10 11" id="KW-0472">Membrane</keyword>
<evidence type="ECO:0000256" key="1">
    <source>
        <dbReference type="ARBA" id="ARBA00001947"/>
    </source>
</evidence>
<evidence type="ECO:0000256" key="10">
    <source>
        <dbReference type="ARBA" id="ARBA00023136"/>
    </source>
</evidence>
<dbReference type="EMBL" id="BAMD01000014">
    <property type="protein sequence ID" value="GAF02859.1"/>
    <property type="molecule type" value="Genomic_DNA"/>
</dbReference>
<proteinExistence type="inferred from homology"/>
<dbReference type="Pfam" id="PF02163">
    <property type="entry name" value="Peptidase_M50"/>
    <property type="match status" value="1"/>
</dbReference>
<keyword evidence="5 11" id="KW-0812">Transmembrane</keyword>
<dbReference type="SUPFAM" id="SSF50156">
    <property type="entry name" value="PDZ domain-like"/>
    <property type="match status" value="2"/>
</dbReference>
<dbReference type="GO" id="GO:0046872">
    <property type="term" value="F:metal ion binding"/>
    <property type="evidence" value="ECO:0007669"/>
    <property type="project" value="UniProtKB-KW"/>
</dbReference>
<keyword evidence="8 11" id="KW-1133">Transmembrane helix</keyword>
<dbReference type="Proteomes" id="UP000019402">
    <property type="component" value="Unassembled WGS sequence"/>
</dbReference>
<evidence type="ECO:0000256" key="4">
    <source>
        <dbReference type="ARBA" id="ARBA00022670"/>
    </source>
</evidence>
<organism evidence="13 14">
    <name type="scientific">Saccharicrinis fermentans DSM 9555 = JCM 21142</name>
    <dbReference type="NCBI Taxonomy" id="869213"/>
    <lineage>
        <taxon>Bacteria</taxon>
        <taxon>Pseudomonadati</taxon>
        <taxon>Bacteroidota</taxon>
        <taxon>Bacteroidia</taxon>
        <taxon>Marinilabiliales</taxon>
        <taxon>Marinilabiliaceae</taxon>
        <taxon>Saccharicrinis</taxon>
    </lineage>
</organism>
<feature type="transmembrane region" description="Helical" evidence="11">
    <location>
        <begin position="409"/>
        <end position="428"/>
    </location>
</feature>
<reference evidence="13 14" key="1">
    <citation type="journal article" date="2014" name="Genome Announc.">
        <title>Draft Genome Sequence of Cytophaga fermentans JCM 21142T, a Facultative Anaerobe Isolated from Marine Mud.</title>
        <authorList>
            <person name="Starns D."/>
            <person name="Oshima K."/>
            <person name="Suda W."/>
            <person name="Iino T."/>
            <person name="Yuki M."/>
            <person name="Inoue J."/>
            <person name="Kitamura K."/>
            <person name="Iida T."/>
            <person name="Darby A."/>
            <person name="Hattori M."/>
            <person name="Ohkuma M."/>
        </authorList>
    </citation>
    <scope>NUCLEOTIDE SEQUENCE [LARGE SCALE GENOMIC DNA]</scope>
    <source>
        <strain evidence="13 14">JCM 21142</strain>
    </source>
</reference>
<dbReference type="PROSITE" id="PS50106">
    <property type="entry name" value="PDZ"/>
    <property type="match status" value="1"/>
</dbReference>
<keyword evidence="9 11" id="KW-0482">Metalloprotease</keyword>
<dbReference type="Gene3D" id="2.30.42.10">
    <property type="match status" value="2"/>
</dbReference>
<comment type="cofactor">
    <cofactor evidence="1 11">
        <name>Zn(2+)</name>
        <dbReference type="ChEBI" id="CHEBI:29105"/>
    </cofactor>
</comment>
<evidence type="ECO:0000256" key="11">
    <source>
        <dbReference type="RuleBase" id="RU362031"/>
    </source>
</evidence>
<dbReference type="eggNOG" id="COG0750">
    <property type="taxonomic scope" value="Bacteria"/>
</dbReference>
<keyword evidence="7 11" id="KW-0862">Zinc</keyword>
<dbReference type="Pfam" id="PF17820">
    <property type="entry name" value="PDZ_6"/>
    <property type="match status" value="1"/>
</dbReference>
<comment type="subcellular location">
    <subcellularLocation>
        <location evidence="2">Membrane</location>
        <topology evidence="2">Multi-pass membrane protein</topology>
    </subcellularLocation>
</comment>
<keyword evidence="14" id="KW-1185">Reference proteome</keyword>
<evidence type="ECO:0000256" key="6">
    <source>
        <dbReference type="ARBA" id="ARBA00022801"/>
    </source>
</evidence>
<evidence type="ECO:0000256" key="9">
    <source>
        <dbReference type="ARBA" id="ARBA00023049"/>
    </source>
</evidence>
<dbReference type="GO" id="GO:0004222">
    <property type="term" value="F:metalloendopeptidase activity"/>
    <property type="evidence" value="ECO:0007669"/>
    <property type="project" value="InterPro"/>
</dbReference>
<comment type="similarity">
    <text evidence="3 11">Belongs to the peptidase M50B family.</text>
</comment>
<dbReference type="PANTHER" id="PTHR42837:SF2">
    <property type="entry name" value="MEMBRANE METALLOPROTEASE ARASP2, CHLOROPLASTIC-RELATED"/>
    <property type="match status" value="1"/>
</dbReference>
<dbReference type="EC" id="3.4.24.-" evidence="11"/>
<keyword evidence="4 13" id="KW-0645">Protease</keyword>
<feature type="domain" description="PDZ" evidence="12">
    <location>
        <begin position="184"/>
        <end position="261"/>
    </location>
</feature>
<name>W7YKH4_9BACT</name>
<evidence type="ECO:0000256" key="7">
    <source>
        <dbReference type="ARBA" id="ARBA00022833"/>
    </source>
</evidence>
<feature type="transmembrane region" description="Helical" evidence="11">
    <location>
        <begin position="12"/>
        <end position="32"/>
    </location>
</feature>
<evidence type="ECO:0000256" key="8">
    <source>
        <dbReference type="ARBA" id="ARBA00022989"/>
    </source>
</evidence>
<gene>
    <name evidence="13" type="ORF">JCM21142_41506</name>
</gene>
<dbReference type="OrthoDB" id="9782003at2"/>
<feature type="transmembrane region" description="Helical" evidence="11">
    <location>
        <begin position="103"/>
        <end position="128"/>
    </location>
</feature>
<dbReference type="RefSeq" id="WP_027473545.1">
    <property type="nucleotide sequence ID" value="NZ_BAMD01000014.1"/>
</dbReference>
<protein>
    <recommendedName>
        <fullName evidence="11">Zinc metalloprotease</fullName>
        <ecNumber evidence="11">3.4.24.-</ecNumber>
    </recommendedName>
</protein>
<dbReference type="GO" id="GO:0016020">
    <property type="term" value="C:membrane"/>
    <property type="evidence" value="ECO:0007669"/>
    <property type="project" value="UniProtKB-SubCell"/>
</dbReference>
<dbReference type="STRING" id="869213.GCA_000517085_04291"/>
<evidence type="ECO:0000313" key="13">
    <source>
        <dbReference type="EMBL" id="GAF02859.1"/>
    </source>
</evidence>
<dbReference type="InterPro" id="IPR041489">
    <property type="entry name" value="PDZ_6"/>
</dbReference>
<dbReference type="CDD" id="cd06163">
    <property type="entry name" value="S2P-M50_PDZ_RseP-like"/>
    <property type="match status" value="1"/>
</dbReference>
<dbReference type="InterPro" id="IPR004387">
    <property type="entry name" value="Pept_M50_Zn"/>
</dbReference>
<accession>W7YKH4</accession>
<dbReference type="AlphaFoldDB" id="W7YKH4"/>
<evidence type="ECO:0000259" key="12">
    <source>
        <dbReference type="PROSITE" id="PS50106"/>
    </source>
</evidence>
<evidence type="ECO:0000256" key="5">
    <source>
        <dbReference type="ARBA" id="ARBA00022692"/>
    </source>
</evidence>
<dbReference type="GO" id="GO:0006508">
    <property type="term" value="P:proteolysis"/>
    <property type="evidence" value="ECO:0007669"/>
    <property type="project" value="UniProtKB-KW"/>
</dbReference>
<dbReference type="SMART" id="SM00228">
    <property type="entry name" value="PDZ"/>
    <property type="match status" value="1"/>
</dbReference>
<dbReference type="NCBIfam" id="TIGR00054">
    <property type="entry name" value="RIP metalloprotease RseP"/>
    <property type="match status" value="1"/>
</dbReference>
<dbReference type="InterPro" id="IPR001478">
    <property type="entry name" value="PDZ"/>
</dbReference>
<comment type="caution">
    <text evidence="13">The sequence shown here is derived from an EMBL/GenBank/DDBJ whole genome shotgun (WGS) entry which is preliminary data.</text>
</comment>
<feature type="transmembrane region" description="Helical" evidence="11">
    <location>
        <begin position="371"/>
        <end position="397"/>
    </location>
</feature>
<keyword evidence="11" id="KW-0479">Metal-binding</keyword>
<keyword evidence="6 11" id="KW-0378">Hydrolase</keyword>
<dbReference type="InterPro" id="IPR008915">
    <property type="entry name" value="Peptidase_M50"/>
</dbReference>
<evidence type="ECO:0000256" key="2">
    <source>
        <dbReference type="ARBA" id="ARBA00004141"/>
    </source>
</evidence>
<dbReference type="InterPro" id="IPR036034">
    <property type="entry name" value="PDZ_sf"/>
</dbReference>
<dbReference type="PANTHER" id="PTHR42837">
    <property type="entry name" value="REGULATOR OF SIGMA-E PROTEASE RSEP"/>
    <property type="match status" value="1"/>
</dbReference>
<evidence type="ECO:0000313" key="14">
    <source>
        <dbReference type="Proteomes" id="UP000019402"/>
    </source>
</evidence>
<evidence type="ECO:0000256" key="3">
    <source>
        <dbReference type="ARBA" id="ARBA00007931"/>
    </source>
</evidence>